<proteinExistence type="predicted"/>
<reference evidence="2 3" key="1">
    <citation type="submission" date="2016-04" db="EMBL/GenBank/DDBJ databases">
        <title>Draft genome sequence of freshwater magnetotactic bacteria Magnetospirillum marisnigri SP-1 and Magnetospirillum moscoviense BB-1.</title>
        <authorList>
            <person name="Koziaeva V."/>
            <person name="Dziuba M.V."/>
            <person name="Ivanov T.M."/>
            <person name="Kuznetsov B."/>
            <person name="Grouzdev D.S."/>
        </authorList>
    </citation>
    <scope>NUCLEOTIDE SEQUENCE [LARGE SCALE GENOMIC DNA]</scope>
    <source>
        <strain evidence="2 3">SP-1</strain>
    </source>
</reference>
<dbReference type="EMBL" id="LWQT01000050">
    <property type="protein sequence ID" value="OAN50756.1"/>
    <property type="molecule type" value="Genomic_DNA"/>
</dbReference>
<name>A0A178MPX0_9PROT</name>
<dbReference type="STRING" id="1285242.A6A04_17560"/>
<feature type="transmembrane region" description="Helical" evidence="1">
    <location>
        <begin position="349"/>
        <end position="368"/>
    </location>
</feature>
<evidence type="ECO:0000313" key="2">
    <source>
        <dbReference type="EMBL" id="OAN50756.1"/>
    </source>
</evidence>
<dbReference type="AlphaFoldDB" id="A0A178MPX0"/>
<comment type="caution">
    <text evidence="2">The sequence shown here is derived from an EMBL/GenBank/DDBJ whole genome shotgun (WGS) entry which is preliminary data.</text>
</comment>
<protein>
    <submittedName>
        <fullName evidence="2">Uncharacterized protein</fullName>
    </submittedName>
</protein>
<feature type="transmembrane region" description="Helical" evidence="1">
    <location>
        <begin position="252"/>
        <end position="269"/>
    </location>
</feature>
<evidence type="ECO:0000313" key="3">
    <source>
        <dbReference type="Proteomes" id="UP000078428"/>
    </source>
</evidence>
<feature type="transmembrane region" description="Helical" evidence="1">
    <location>
        <begin position="16"/>
        <end position="36"/>
    </location>
</feature>
<dbReference type="InterPro" id="IPR038050">
    <property type="entry name" value="Neuro_actylchol_rec"/>
</dbReference>
<organism evidence="2 3">
    <name type="scientific">Paramagnetospirillum marisnigri</name>
    <dbReference type="NCBI Taxonomy" id="1285242"/>
    <lineage>
        <taxon>Bacteria</taxon>
        <taxon>Pseudomonadati</taxon>
        <taxon>Pseudomonadota</taxon>
        <taxon>Alphaproteobacteria</taxon>
        <taxon>Rhodospirillales</taxon>
        <taxon>Magnetospirillaceae</taxon>
        <taxon>Paramagnetospirillum</taxon>
    </lineage>
</organism>
<dbReference type="Proteomes" id="UP000078428">
    <property type="component" value="Unassembled WGS sequence"/>
</dbReference>
<dbReference type="RefSeq" id="WP_068492073.1">
    <property type="nucleotide sequence ID" value="NZ_LWQT01000050.1"/>
</dbReference>
<sequence length="370" mass="40853">MFFKTWSDLGAEKQRLVTYMAALVAVVYGSLIWISASNMADNRMRASHNHQVRMTADVVERGHTPPEALPADGNFATVTVGTYLDNIDTFSIKDSSWSANFYIWFNWTGPKTLDPGGKMVVVDGIISKKDLLEEYHGDNDSHYQKYRVSAKFLKFFDTSRVPIESHMLNIYIEDGARDGTKLRYVADKSANISSRVQIPGYKVASHANVVKPHTYRSAYGDPRLPAGDKKTFTQYIVGIDIVRANMGVYGKIFLSLFAALALALSNFFVKPSDVGPRFSLPTAAYFGAVANSYVANSILPPSGSFGLVDYVAAFGLGTIFLTIALALLSNYIFVKKDDKALSYVLDRTMFFVLLACCLIGNIVIPWSAMG</sequence>
<feature type="transmembrane region" description="Helical" evidence="1">
    <location>
        <begin position="310"/>
        <end position="328"/>
    </location>
</feature>
<accession>A0A178MPX0</accession>
<keyword evidence="1" id="KW-1133">Transmembrane helix</keyword>
<evidence type="ECO:0000256" key="1">
    <source>
        <dbReference type="SAM" id="Phobius"/>
    </source>
</evidence>
<keyword evidence="1" id="KW-0472">Membrane</keyword>
<keyword evidence="3" id="KW-1185">Reference proteome</keyword>
<dbReference type="Gene3D" id="1.20.58.390">
    <property type="entry name" value="Neurotransmitter-gated ion-channel transmembrane domain"/>
    <property type="match status" value="1"/>
</dbReference>
<dbReference type="OrthoDB" id="9799209at2"/>
<gene>
    <name evidence="2" type="ORF">A6A04_17560</name>
</gene>
<keyword evidence="1" id="KW-0812">Transmembrane</keyword>